<keyword evidence="10" id="KW-0560">Oxidoreductase</keyword>
<evidence type="ECO:0000256" key="7">
    <source>
        <dbReference type="ARBA" id="ARBA00022694"/>
    </source>
</evidence>
<keyword evidence="12" id="KW-0411">Iron-sulfur</keyword>
<organism evidence="17 18">
    <name type="scientific">Candidatus Aquicultor secundus</name>
    <dbReference type="NCBI Taxonomy" id="1973895"/>
    <lineage>
        <taxon>Bacteria</taxon>
        <taxon>Bacillati</taxon>
        <taxon>Actinomycetota</taxon>
        <taxon>Candidatus Aquicultoria</taxon>
        <taxon>Candidatus Aquicultorales</taxon>
        <taxon>Candidatus Aquicultoraceae</taxon>
        <taxon>Candidatus Aquicultor</taxon>
    </lineage>
</organism>
<keyword evidence="7" id="KW-0819">tRNA processing</keyword>
<evidence type="ECO:0000256" key="11">
    <source>
        <dbReference type="ARBA" id="ARBA00023004"/>
    </source>
</evidence>
<keyword evidence="8" id="KW-0479">Metal-binding</keyword>
<evidence type="ECO:0000256" key="10">
    <source>
        <dbReference type="ARBA" id="ARBA00023002"/>
    </source>
</evidence>
<keyword evidence="11" id="KW-0408">Iron</keyword>
<sequence length="115" mass="13167">MKDLLVHTCCGPCFVYPHSILKDTYRITSYYFNPNIHPSMEYMRRLETLAGFCSSAGVDLRVGEYDPQVYLRAVAGNENDRCRTCYSIRLNEAARFAAEKGYDAFTTTLLISPYQ</sequence>
<protein>
    <recommendedName>
        <fullName evidence="5">Epoxyqueuosine reductase QueH</fullName>
        <ecNumber evidence="4">1.17.99.6</ecNumber>
    </recommendedName>
    <alternativeName>
        <fullName evidence="15">Queuosine biosynthesis protein QueH</fullName>
    </alternativeName>
</protein>
<comment type="catalytic activity">
    <reaction evidence="16">
        <text>epoxyqueuosine(34) in tRNA + AH2 = queuosine(34) in tRNA + A + H2O</text>
        <dbReference type="Rhea" id="RHEA:32159"/>
        <dbReference type="Rhea" id="RHEA-COMP:18571"/>
        <dbReference type="Rhea" id="RHEA-COMP:18582"/>
        <dbReference type="ChEBI" id="CHEBI:13193"/>
        <dbReference type="ChEBI" id="CHEBI:15377"/>
        <dbReference type="ChEBI" id="CHEBI:17499"/>
        <dbReference type="ChEBI" id="CHEBI:194431"/>
        <dbReference type="ChEBI" id="CHEBI:194443"/>
        <dbReference type="EC" id="1.17.99.6"/>
    </reaction>
</comment>
<evidence type="ECO:0000256" key="14">
    <source>
        <dbReference type="ARBA" id="ARBA00023284"/>
    </source>
</evidence>
<evidence type="ECO:0000256" key="3">
    <source>
        <dbReference type="ARBA" id="ARBA00008207"/>
    </source>
</evidence>
<dbReference type="EC" id="1.17.99.6" evidence="4"/>
<proteinExistence type="inferred from homology"/>
<dbReference type="Proteomes" id="UP000230956">
    <property type="component" value="Unassembled WGS sequence"/>
</dbReference>
<evidence type="ECO:0000256" key="5">
    <source>
        <dbReference type="ARBA" id="ARBA00016895"/>
    </source>
</evidence>
<feature type="non-terminal residue" evidence="17">
    <location>
        <position position="115"/>
    </location>
</feature>
<keyword evidence="9" id="KW-0671">Queuosine biosynthesis</keyword>
<dbReference type="PANTHER" id="PTHR36701">
    <property type="entry name" value="EPOXYQUEUOSINE REDUCTASE QUEH"/>
    <property type="match status" value="1"/>
</dbReference>
<evidence type="ECO:0000256" key="2">
    <source>
        <dbReference type="ARBA" id="ARBA00004691"/>
    </source>
</evidence>
<evidence type="ECO:0000256" key="15">
    <source>
        <dbReference type="ARBA" id="ARBA00031446"/>
    </source>
</evidence>
<dbReference type="RefSeq" id="WP_286976856.1">
    <property type="nucleotide sequence ID" value="NZ_PFNG01000157.1"/>
</dbReference>
<comment type="caution">
    <text evidence="17">The sequence shown here is derived from an EMBL/GenBank/DDBJ whole genome shotgun (WGS) entry which is preliminary data.</text>
</comment>
<dbReference type="Pfam" id="PF02677">
    <property type="entry name" value="QueH"/>
    <property type="match status" value="1"/>
</dbReference>
<dbReference type="GO" id="GO:0046872">
    <property type="term" value="F:metal ion binding"/>
    <property type="evidence" value="ECO:0007669"/>
    <property type="project" value="UniProtKB-KW"/>
</dbReference>
<evidence type="ECO:0000256" key="12">
    <source>
        <dbReference type="ARBA" id="ARBA00023014"/>
    </source>
</evidence>
<dbReference type="InterPro" id="IPR003828">
    <property type="entry name" value="QueH"/>
</dbReference>
<comment type="pathway">
    <text evidence="2">tRNA modification; tRNA-queuosine biosynthesis.</text>
</comment>
<evidence type="ECO:0000256" key="1">
    <source>
        <dbReference type="ARBA" id="ARBA00002268"/>
    </source>
</evidence>
<evidence type="ECO:0000256" key="4">
    <source>
        <dbReference type="ARBA" id="ARBA00012622"/>
    </source>
</evidence>
<evidence type="ECO:0000256" key="16">
    <source>
        <dbReference type="ARBA" id="ARBA00047415"/>
    </source>
</evidence>
<evidence type="ECO:0000256" key="6">
    <source>
        <dbReference type="ARBA" id="ARBA00022485"/>
    </source>
</evidence>
<keyword evidence="6" id="KW-0004">4Fe-4S</keyword>
<evidence type="ECO:0000256" key="13">
    <source>
        <dbReference type="ARBA" id="ARBA00023157"/>
    </source>
</evidence>
<comment type="similarity">
    <text evidence="3">Belongs to the QueH family.</text>
</comment>
<evidence type="ECO:0000256" key="9">
    <source>
        <dbReference type="ARBA" id="ARBA00022785"/>
    </source>
</evidence>
<dbReference type="GO" id="GO:0052693">
    <property type="term" value="F:epoxyqueuosine reductase activity"/>
    <property type="evidence" value="ECO:0007669"/>
    <property type="project" value="UniProtKB-EC"/>
</dbReference>
<evidence type="ECO:0000313" key="17">
    <source>
        <dbReference type="EMBL" id="PIZ38179.1"/>
    </source>
</evidence>
<keyword evidence="13" id="KW-1015">Disulfide bond</keyword>
<evidence type="ECO:0000313" key="18">
    <source>
        <dbReference type="Proteomes" id="UP000230956"/>
    </source>
</evidence>
<dbReference type="PANTHER" id="PTHR36701:SF1">
    <property type="entry name" value="EPOXYQUEUOSINE REDUCTASE QUEH"/>
    <property type="match status" value="1"/>
</dbReference>
<keyword evidence="14" id="KW-0676">Redox-active center</keyword>
<name>A0A2M7T7J3_9ACTN</name>
<dbReference type="AlphaFoldDB" id="A0A2M7T7J3"/>
<evidence type="ECO:0000256" key="8">
    <source>
        <dbReference type="ARBA" id="ARBA00022723"/>
    </source>
</evidence>
<dbReference type="UniPathway" id="UPA00392"/>
<accession>A0A2M7T7J3</accession>
<comment type="function">
    <text evidence="1">Catalyzes the conversion of epoxyqueuosine (oQ) to queuosine (Q), which is a hypermodified base found in the wobble positions of tRNA(Asp), tRNA(Asn), tRNA(His) and tRNA(Tyr).</text>
</comment>
<dbReference type="EMBL" id="PFNG01000157">
    <property type="protein sequence ID" value="PIZ38179.1"/>
    <property type="molecule type" value="Genomic_DNA"/>
</dbReference>
<dbReference type="GO" id="GO:0051539">
    <property type="term" value="F:4 iron, 4 sulfur cluster binding"/>
    <property type="evidence" value="ECO:0007669"/>
    <property type="project" value="UniProtKB-KW"/>
</dbReference>
<dbReference type="GO" id="GO:0008616">
    <property type="term" value="P:tRNA queuosine(34) biosynthetic process"/>
    <property type="evidence" value="ECO:0007669"/>
    <property type="project" value="UniProtKB-UniPathway"/>
</dbReference>
<reference evidence="18" key="1">
    <citation type="submission" date="2017-09" db="EMBL/GenBank/DDBJ databases">
        <title>Depth-based differentiation of microbial function through sediment-hosted aquifers and enrichment of novel symbionts in the deep terrestrial subsurface.</title>
        <authorList>
            <person name="Probst A.J."/>
            <person name="Ladd B."/>
            <person name="Jarett J.K."/>
            <person name="Geller-Mcgrath D.E."/>
            <person name="Sieber C.M.K."/>
            <person name="Emerson J.B."/>
            <person name="Anantharaman K."/>
            <person name="Thomas B.C."/>
            <person name="Malmstrom R."/>
            <person name="Stieglmeier M."/>
            <person name="Klingl A."/>
            <person name="Woyke T."/>
            <person name="Ryan C.M."/>
            <person name="Banfield J.F."/>
        </authorList>
    </citation>
    <scope>NUCLEOTIDE SEQUENCE [LARGE SCALE GENOMIC DNA]</scope>
</reference>
<gene>
    <name evidence="17" type="ORF">COY37_06535</name>
</gene>